<accession>A0ABT6I426</accession>
<organism evidence="1 2">
    <name type="scientific">Salinicola acroporae</name>
    <dbReference type="NCBI Taxonomy" id="1541440"/>
    <lineage>
        <taxon>Bacteria</taxon>
        <taxon>Pseudomonadati</taxon>
        <taxon>Pseudomonadota</taxon>
        <taxon>Gammaproteobacteria</taxon>
        <taxon>Oceanospirillales</taxon>
        <taxon>Halomonadaceae</taxon>
        <taxon>Salinicola</taxon>
    </lineage>
</organism>
<dbReference type="EMBL" id="PGFS01000001">
    <property type="protein sequence ID" value="MDH4572434.1"/>
    <property type="molecule type" value="Genomic_DNA"/>
</dbReference>
<evidence type="ECO:0000313" key="1">
    <source>
        <dbReference type="EMBL" id="MDH4572434.1"/>
    </source>
</evidence>
<protein>
    <submittedName>
        <fullName evidence="1">Uncharacterized protein</fullName>
    </submittedName>
</protein>
<dbReference type="InterPro" id="IPR058701">
    <property type="entry name" value="PhiTE_072-like"/>
</dbReference>
<proteinExistence type="predicted"/>
<dbReference type="Proteomes" id="UP001162135">
    <property type="component" value="Unassembled WGS sequence"/>
</dbReference>
<reference evidence="1" key="2">
    <citation type="submission" date="2017-11" db="EMBL/GenBank/DDBJ databases">
        <authorList>
            <person name="Das S.K."/>
        </authorList>
    </citation>
    <scope>NUCLEOTIDE SEQUENCE</scope>
    <source>
        <strain evidence="1">S4-41</strain>
    </source>
</reference>
<sequence>MKVIEKQVTQLTIVGAGRATGLGEIDPIDVILEDHGPARGQITINVFGEAWSHYWPAMGDFGIESFVAKVSTHYLANKLRRPDEKFTEIDGDELVAKMKHGVITDRRDKQIDEREARELWEEIEAFASDERWGSIGESEAELLHKTLGDDWWECMSERTSSHGQYVLDICAAVQQVLGERVAKVAA</sequence>
<keyword evidence="2" id="KW-1185">Reference proteome</keyword>
<reference evidence="1" key="1">
    <citation type="journal article" date="2015" name="Antonie Van Leeuwenhoek">
        <title>Comparative 16S rRNA signatures and multilocus sequence analysis for the genus Salinicola and description of Salinicola acroporae sp. nov., isolated from coral Acropora digitifera.</title>
        <authorList>
            <person name="Lepcha R.T."/>
            <person name="Poddar A."/>
            <person name="Schumann P."/>
            <person name="Das S.K."/>
        </authorList>
    </citation>
    <scope>NUCLEOTIDE SEQUENCE</scope>
    <source>
        <strain evidence="1">S4-41</strain>
    </source>
</reference>
<name>A0ABT6I426_9GAMM</name>
<gene>
    <name evidence="1" type="ORF">CUR86_08170</name>
</gene>
<dbReference type="Pfam" id="PF26211">
    <property type="entry name" value="Phage_phiTE_072"/>
    <property type="match status" value="1"/>
</dbReference>
<dbReference type="RefSeq" id="WP_110716753.1">
    <property type="nucleotide sequence ID" value="NZ_PGFS01000001.1"/>
</dbReference>
<evidence type="ECO:0000313" key="2">
    <source>
        <dbReference type="Proteomes" id="UP001162135"/>
    </source>
</evidence>
<comment type="caution">
    <text evidence="1">The sequence shown here is derived from an EMBL/GenBank/DDBJ whole genome shotgun (WGS) entry which is preliminary data.</text>
</comment>